<organism evidence="1 2">
    <name type="scientific">Cannabis sativa</name>
    <name type="common">Hemp</name>
    <name type="synonym">Marijuana</name>
    <dbReference type="NCBI Taxonomy" id="3483"/>
    <lineage>
        <taxon>Eukaryota</taxon>
        <taxon>Viridiplantae</taxon>
        <taxon>Streptophyta</taxon>
        <taxon>Embryophyta</taxon>
        <taxon>Tracheophyta</taxon>
        <taxon>Spermatophyta</taxon>
        <taxon>Magnoliopsida</taxon>
        <taxon>eudicotyledons</taxon>
        <taxon>Gunneridae</taxon>
        <taxon>Pentapetalae</taxon>
        <taxon>rosids</taxon>
        <taxon>fabids</taxon>
        <taxon>Rosales</taxon>
        <taxon>Cannabaceae</taxon>
        <taxon>Cannabis</taxon>
    </lineage>
</organism>
<keyword evidence="2" id="KW-1185">Reference proteome</keyword>
<gene>
    <name evidence="1" type="ORF">G4B88_028286</name>
</gene>
<dbReference type="Proteomes" id="UP000583929">
    <property type="component" value="Unassembled WGS sequence"/>
</dbReference>
<sequence>MVDKLTKLKKTHLKEMQRFVVIGGTLYYRSSDGVLARCLDQEEISTQMEEIHNAACGVEGPKLSRRLQRAGYFWLEMEEDAARLQKDCPQSRLEELELIDERREKAQINLLQYQRRVSRAYDKLVRPRTFQEGDMVLKAADHVMRGMHATKFVPNWEGPYVIKEIKGSGYCTLLDTNTGMTLPVTNIKYIKKYFS</sequence>
<dbReference type="PANTHER" id="PTHR48475:SF1">
    <property type="entry name" value="RNASE H TYPE-1 DOMAIN-CONTAINING PROTEIN"/>
    <property type="match status" value="1"/>
</dbReference>
<dbReference type="AlphaFoldDB" id="A0A7J6EBT5"/>
<comment type="caution">
    <text evidence="1">The sequence shown here is derived from an EMBL/GenBank/DDBJ whole genome shotgun (WGS) entry which is preliminary data.</text>
</comment>
<dbReference type="EMBL" id="JAATIQ010000458">
    <property type="protein sequence ID" value="KAF4355250.1"/>
    <property type="molecule type" value="Genomic_DNA"/>
</dbReference>
<accession>A0A7J6EBT5</accession>
<proteinExistence type="predicted"/>
<dbReference type="PANTHER" id="PTHR48475">
    <property type="entry name" value="RIBONUCLEASE H"/>
    <property type="match status" value="1"/>
</dbReference>
<name>A0A7J6EBT5_CANSA</name>
<protein>
    <submittedName>
        <fullName evidence="1">Uncharacterized protein</fullName>
    </submittedName>
</protein>
<evidence type="ECO:0000313" key="1">
    <source>
        <dbReference type="EMBL" id="KAF4355250.1"/>
    </source>
</evidence>
<dbReference type="Gene3D" id="1.10.340.70">
    <property type="match status" value="1"/>
</dbReference>
<reference evidence="1 2" key="1">
    <citation type="journal article" date="2020" name="bioRxiv">
        <title>Sequence and annotation of 42 cannabis genomes reveals extensive copy number variation in cannabinoid synthesis and pathogen resistance genes.</title>
        <authorList>
            <person name="Mckernan K.J."/>
            <person name="Helbert Y."/>
            <person name="Kane L.T."/>
            <person name="Ebling H."/>
            <person name="Zhang L."/>
            <person name="Liu B."/>
            <person name="Eaton Z."/>
            <person name="Mclaughlin S."/>
            <person name="Kingan S."/>
            <person name="Baybayan P."/>
            <person name="Concepcion G."/>
            <person name="Jordan M."/>
            <person name="Riva A."/>
            <person name="Barbazuk W."/>
            <person name="Harkins T."/>
        </authorList>
    </citation>
    <scope>NUCLEOTIDE SEQUENCE [LARGE SCALE GENOMIC DNA]</scope>
    <source>
        <strain evidence="2">cv. Jamaican Lion 4</strain>
        <tissue evidence="1">Leaf</tissue>
    </source>
</reference>
<evidence type="ECO:0000313" key="2">
    <source>
        <dbReference type="Proteomes" id="UP000583929"/>
    </source>
</evidence>